<dbReference type="Pfam" id="PF22504">
    <property type="entry name" value="DUF6993"/>
    <property type="match status" value="1"/>
</dbReference>
<evidence type="ECO:0000259" key="2">
    <source>
        <dbReference type="Pfam" id="PF22504"/>
    </source>
</evidence>
<feature type="domain" description="DUF6993" evidence="2">
    <location>
        <begin position="90"/>
        <end position="173"/>
    </location>
</feature>
<evidence type="ECO:0000256" key="1">
    <source>
        <dbReference type="SAM" id="MobiDB-lite"/>
    </source>
</evidence>
<accession>A0ABZ0SQK5</accession>
<sequence length="179" mass="18037">MPTATAHRAPQTRRRMRGTVVVAVVLFAGILAGCAPGDAAATGTGAGQSTAGRSGGSSGSDGAVSPKPAATFVGDGTAEQNLPIFTRTVEQVWASPQKARGRAYIDALAAVGFDKSAMQVTNDNSTVGNPAESIEFSVRVGDHCLVGQVGPAIGDPVSTVLPVLAGGTCLLGHTRPINW</sequence>
<feature type="compositionally biased region" description="Low complexity" evidence="1">
    <location>
        <begin position="39"/>
        <end position="52"/>
    </location>
</feature>
<dbReference type="InterPro" id="IPR054262">
    <property type="entry name" value="DUF6993"/>
</dbReference>
<evidence type="ECO:0000313" key="3">
    <source>
        <dbReference type="EMBL" id="WPR91239.1"/>
    </source>
</evidence>
<keyword evidence="4" id="KW-1185">Reference proteome</keyword>
<dbReference type="RefSeq" id="WP_320943940.1">
    <property type="nucleotide sequence ID" value="NZ_BAABEU010000007.1"/>
</dbReference>
<name>A0ABZ0SQK5_9MICO</name>
<protein>
    <recommendedName>
        <fullName evidence="2">DUF6993 domain-containing protein</fullName>
    </recommendedName>
</protein>
<feature type="region of interest" description="Disordered" evidence="1">
    <location>
        <begin position="39"/>
        <end position="72"/>
    </location>
</feature>
<proteinExistence type="predicted"/>
<evidence type="ECO:0000313" key="4">
    <source>
        <dbReference type="Proteomes" id="UP001323798"/>
    </source>
</evidence>
<dbReference type="EMBL" id="CP139368">
    <property type="protein sequence ID" value="WPR91239.1"/>
    <property type="molecule type" value="Genomic_DNA"/>
</dbReference>
<gene>
    <name evidence="3" type="ORF">SM116_08135</name>
</gene>
<reference evidence="3 4" key="1">
    <citation type="submission" date="2023-11" db="EMBL/GenBank/DDBJ databases">
        <title>Genome sequence of Microbacterium rhizosphaerae KACC 19337.</title>
        <authorList>
            <person name="Choi H."/>
            <person name="Kim S."/>
            <person name="Kim Y."/>
            <person name="Kwon S.-W."/>
            <person name="Heo J."/>
        </authorList>
    </citation>
    <scope>NUCLEOTIDE SEQUENCE [LARGE SCALE GENOMIC DNA]</scope>
    <source>
        <strain evidence="3 4">KACC 19337</strain>
    </source>
</reference>
<dbReference type="Proteomes" id="UP001323798">
    <property type="component" value="Chromosome"/>
</dbReference>
<organism evidence="3 4">
    <name type="scientific">Microbacterium rhizosphaerae</name>
    <dbReference type="NCBI Taxonomy" id="1678237"/>
    <lineage>
        <taxon>Bacteria</taxon>
        <taxon>Bacillati</taxon>
        <taxon>Actinomycetota</taxon>
        <taxon>Actinomycetes</taxon>
        <taxon>Micrococcales</taxon>
        <taxon>Microbacteriaceae</taxon>
        <taxon>Microbacterium</taxon>
    </lineage>
</organism>